<evidence type="ECO:0000313" key="1">
    <source>
        <dbReference type="EMBL" id="KAI8004774.1"/>
    </source>
</evidence>
<accession>A0ACC0GVM8</accession>
<organism evidence="1 2">
    <name type="scientific">Camellia lanceoleosa</name>
    <dbReference type="NCBI Taxonomy" id="1840588"/>
    <lineage>
        <taxon>Eukaryota</taxon>
        <taxon>Viridiplantae</taxon>
        <taxon>Streptophyta</taxon>
        <taxon>Embryophyta</taxon>
        <taxon>Tracheophyta</taxon>
        <taxon>Spermatophyta</taxon>
        <taxon>Magnoliopsida</taxon>
        <taxon>eudicotyledons</taxon>
        <taxon>Gunneridae</taxon>
        <taxon>Pentapetalae</taxon>
        <taxon>asterids</taxon>
        <taxon>Ericales</taxon>
        <taxon>Theaceae</taxon>
        <taxon>Camellia</taxon>
    </lineage>
</organism>
<reference evidence="1 2" key="1">
    <citation type="journal article" date="2022" name="Plant J.">
        <title>Chromosome-level genome of Camellia lanceoleosa provides a valuable resource for understanding genome evolution and self-incompatibility.</title>
        <authorList>
            <person name="Gong W."/>
            <person name="Xiao S."/>
            <person name="Wang L."/>
            <person name="Liao Z."/>
            <person name="Chang Y."/>
            <person name="Mo W."/>
            <person name="Hu G."/>
            <person name="Li W."/>
            <person name="Zhao G."/>
            <person name="Zhu H."/>
            <person name="Hu X."/>
            <person name="Ji K."/>
            <person name="Xiang X."/>
            <person name="Song Q."/>
            <person name="Yuan D."/>
            <person name="Jin S."/>
            <person name="Zhang L."/>
        </authorList>
    </citation>
    <scope>NUCLEOTIDE SEQUENCE [LARGE SCALE GENOMIC DNA]</scope>
    <source>
        <strain evidence="1">SQ_2022a</strain>
    </source>
</reference>
<dbReference type="Proteomes" id="UP001060215">
    <property type="component" value="Chromosome 9"/>
</dbReference>
<gene>
    <name evidence="1" type="ORF">LOK49_LG08G02435</name>
</gene>
<evidence type="ECO:0000313" key="2">
    <source>
        <dbReference type="Proteomes" id="UP001060215"/>
    </source>
</evidence>
<proteinExistence type="predicted"/>
<protein>
    <submittedName>
        <fullName evidence="1">Uncharacterized protein</fullName>
    </submittedName>
</protein>
<keyword evidence="2" id="KW-1185">Reference proteome</keyword>
<sequence length="68" mass="7945">MVYPLKRERETSIQIHNMHFHITFPEPNSLSLFLSSSFLFTNMPTQSENTHLSITISHNINHERFTGS</sequence>
<comment type="caution">
    <text evidence="1">The sequence shown here is derived from an EMBL/GenBank/DDBJ whole genome shotgun (WGS) entry which is preliminary data.</text>
</comment>
<name>A0ACC0GVM8_9ERIC</name>
<dbReference type="EMBL" id="CM045766">
    <property type="protein sequence ID" value="KAI8004774.1"/>
    <property type="molecule type" value="Genomic_DNA"/>
</dbReference>